<protein>
    <recommendedName>
        <fullName evidence="5">Heat-inducible transcription repressor HrcA C-terminal domain-containing protein</fullName>
    </recommendedName>
</protein>
<dbReference type="Proteomes" id="UP000178517">
    <property type="component" value="Unassembled WGS sequence"/>
</dbReference>
<evidence type="ECO:0000256" key="4">
    <source>
        <dbReference type="ARBA" id="ARBA00023163"/>
    </source>
</evidence>
<feature type="domain" description="Heat-inducible transcription repressor HrcA C-terminal" evidence="5">
    <location>
        <begin position="89"/>
        <end position="215"/>
    </location>
</feature>
<dbReference type="GO" id="GO:0003677">
    <property type="term" value="F:DNA binding"/>
    <property type="evidence" value="ECO:0007669"/>
    <property type="project" value="InterPro"/>
</dbReference>
<keyword evidence="3" id="KW-0346">Stress response</keyword>
<evidence type="ECO:0000256" key="3">
    <source>
        <dbReference type="ARBA" id="ARBA00023016"/>
    </source>
</evidence>
<dbReference type="InterPro" id="IPR021153">
    <property type="entry name" value="HrcA_C"/>
</dbReference>
<dbReference type="STRING" id="1798406.A3A04_01070"/>
<keyword evidence="2" id="KW-0805">Transcription regulation</keyword>
<comment type="caution">
    <text evidence="6">The sequence shown here is derived from an EMBL/GenBank/DDBJ whole genome shotgun (WGS) entry which is preliminary data.</text>
</comment>
<organism evidence="6 7">
    <name type="scientific">Candidatus Harrisonbacteria bacterium RIFCSPLOWO2_01_FULL_40_28</name>
    <dbReference type="NCBI Taxonomy" id="1798406"/>
    <lineage>
        <taxon>Bacteria</taxon>
        <taxon>Candidatus Harrisoniibacteriota</taxon>
    </lineage>
</organism>
<dbReference type="Gene3D" id="1.10.10.10">
    <property type="entry name" value="Winged helix-like DNA-binding domain superfamily/Winged helix DNA-binding domain"/>
    <property type="match status" value="1"/>
</dbReference>
<dbReference type="GO" id="GO:0045892">
    <property type="term" value="P:negative regulation of DNA-templated transcription"/>
    <property type="evidence" value="ECO:0007669"/>
    <property type="project" value="TreeGrafter"/>
</dbReference>
<name>A0A1G1ZM04_9BACT</name>
<dbReference type="InterPro" id="IPR002571">
    <property type="entry name" value="HrcA"/>
</dbReference>
<dbReference type="PANTHER" id="PTHR34824:SF1">
    <property type="entry name" value="HEAT-INDUCIBLE TRANSCRIPTION REPRESSOR HRCA"/>
    <property type="match status" value="1"/>
</dbReference>
<sequence length="239" mass="27774">MNERRAIILEAVLKEFIRSGRPVSSGQLFEEYDFDIKPAAIRLELSELADEGYLSKLYHSAGRVPTDRGYEFFVERILSHELDFIREPRLLSKLAEEFFSGDRLEFLDQIAESLHVLSIGYDLEGENVYKKGLDELLRYEDWEAIEDVVRVVRDIENIDEHLEAVLHDIYNEGSDKPRVFVGSNPILKNDSLSVILDSFDDFLILLVGPKRMNYRTNLGFLSKIKQHINTINHERRNTN</sequence>
<evidence type="ECO:0000259" key="5">
    <source>
        <dbReference type="Pfam" id="PF01628"/>
    </source>
</evidence>
<gene>
    <name evidence="6" type="ORF">A3A04_01070</name>
</gene>
<dbReference type="SUPFAM" id="SSF46785">
    <property type="entry name" value="Winged helix' DNA-binding domain"/>
    <property type="match status" value="1"/>
</dbReference>
<dbReference type="InterPro" id="IPR029016">
    <property type="entry name" value="GAF-like_dom_sf"/>
</dbReference>
<evidence type="ECO:0000313" key="6">
    <source>
        <dbReference type="EMBL" id="OGY65673.1"/>
    </source>
</evidence>
<dbReference type="PANTHER" id="PTHR34824">
    <property type="entry name" value="HEAT-INDUCIBLE TRANSCRIPTION REPRESSOR HRCA"/>
    <property type="match status" value="1"/>
</dbReference>
<dbReference type="AlphaFoldDB" id="A0A1G1ZM04"/>
<evidence type="ECO:0000256" key="1">
    <source>
        <dbReference type="ARBA" id="ARBA00022491"/>
    </source>
</evidence>
<dbReference type="InterPro" id="IPR036388">
    <property type="entry name" value="WH-like_DNA-bd_sf"/>
</dbReference>
<keyword evidence="4" id="KW-0804">Transcription</keyword>
<dbReference type="Gene3D" id="3.30.450.40">
    <property type="match status" value="1"/>
</dbReference>
<accession>A0A1G1ZM04</accession>
<dbReference type="EMBL" id="MHJI01000013">
    <property type="protein sequence ID" value="OGY65673.1"/>
    <property type="molecule type" value="Genomic_DNA"/>
</dbReference>
<dbReference type="InterPro" id="IPR036390">
    <property type="entry name" value="WH_DNA-bd_sf"/>
</dbReference>
<keyword evidence="1" id="KW-0678">Repressor</keyword>
<evidence type="ECO:0000256" key="2">
    <source>
        <dbReference type="ARBA" id="ARBA00023015"/>
    </source>
</evidence>
<dbReference type="Pfam" id="PF01628">
    <property type="entry name" value="HrcA"/>
    <property type="match status" value="1"/>
</dbReference>
<proteinExistence type="predicted"/>
<dbReference type="SUPFAM" id="SSF55781">
    <property type="entry name" value="GAF domain-like"/>
    <property type="match status" value="1"/>
</dbReference>
<evidence type="ECO:0000313" key="7">
    <source>
        <dbReference type="Proteomes" id="UP000178517"/>
    </source>
</evidence>
<reference evidence="6 7" key="1">
    <citation type="journal article" date="2016" name="Nat. Commun.">
        <title>Thousands of microbial genomes shed light on interconnected biogeochemical processes in an aquifer system.</title>
        <authorList>
            <person name="Anantharaman K."/>
            <person name="Brown C.T."/>
            <person name="Hug L.A."/>
            <person name="Sharon I."/>
            <person name="Castelle C.J."/>
            <person name="Probst A.J."/>
            <person name="Thomas B.C."/>
            <person name="Singh A."/>
            <person name="Wilkins M.J."/>
            <person name="Karaoz U."/>
            <person name="Brodie E.L."/>
            <person name="Williams K.H."/>
            <person name="Hubbard S.S."/>
            <person name="Banfield J.F."/>
        </authorList>
    </citation>
    <scope>NUCLEOTIDE SEQUENCE [LARGE SCALE GENOMIC DNA]</scope>
</reference>